<dbReference type="EC" id="3.1.1.3" evidence="2"/>
<dbReference type="InterPro" id="IPR050266">
    <property type="entry name" value="AB_hydrolase_sf"/>
</dbReference>
<accession>A0A173V6A9</accession>
<sequence length="208" mass="23392">MKNILIHGLGQISKDWDTIKNELETRGISSVAPDLFDLAKGRKLDYPTVYQAFSELCESYQDKLNLCGLSLGGLLALNYAIQYPKKINSLVLIGTPFEIPKGLLKFQNIVFRFMPKAVFQNMGVSKKDFIRLSKSMVDLNFMDSATALDCPALILCGAKDKTNMESAKRFHEAMKNSKLVIVEASGHEVNKDNPNELVRVLQDFWADR</sequence>
<dbReference type="PANTHER" id="PTHR43798:SF33">
    <property type="entry name" value="HYDROLASE, PUTATIVE (AFU_ORTHOLOGUE AFUA_2G14860)-RELATED"/>
    <property type="match status" value="1"/>
</dbReference>
<dbReference type="GO" id="GO:0016020">
    <property type="term" value="C:membrane"/>
    <property type="evidence" value="ECO:0007669"/>
    <property type="project" value="TreeGrafter"/>
</dbReference>
<evidence type="ECO:0000313" key="2">
    <source>
        <dbReference type="EMBL" id="CUN21807.1"/>
    </source>
</evidence>
<gene>
    <name evidence="2" type="primary">lip3</name>
    <name evidence="2" type="ORF">ERS852572_02562</name>
</gene>
<organism evidence="2 3">
    <name type="scientific">Roseburia intestinalis</name>
    <dbReference type="NCBI Taxonomy" id="166486"/>
    <lineage>
        <taxon>Bacteria</taxon>
        <taxon>Bacillati</taxon>
        <taxon>Bacillota</taxon>
        <taxon>Clostridia</taxon>
        <taxon>Lachnospirales</taxon>
        <taxon>Lachnospiraceae</taxon>
        <taxon>Roseburia</taxon>
    </lineage>
</organism>
<dbReference type="Gene3D" id="3.40.50.1820">
    <property type="entry name" value="alpha/beta hydrolase"/>
    <property type="match status" value="1"/>
</dbReference>
<evidence type="ECO:0000259" key="1">
    <source>
        <dbReference type="Pfam" id="PF00561"/>
    </source>
</evidence>
<dbReference type="InterPro" id="IPR000073">
    <property type="entry name" value="AB_hydrolase_1"/>
</dbReference>
<name>A0A173V6A9_9FIRM</name>
<feature type="domain" description="AB hydrolase-1" evidence="1">
    <location>
        <begin position="4"/>
        <end position="118"/>
    </location>
</feature>
<proteinExistence type="predicted"/>
<dbReference type="RefSeq" id="WP_055194949.1">
    <property type="nucleotide sequence ID" value="NZ_CABIYH010000019.1"/>
</dbReference>
<dbReference type="Proteomes" id="UP000095350">
    <property type="component" value="Unassembled WGS sequence"/>
</dbReference>
<dbReference type="Pfam" id="PF00561">
    <property type="entry name" value="Abhydrolase_1"/>
    <property type="match status" value="1"/>
</dbReference>
<dbReference type="OrthoDB" id="9775557at2"/>
<protein>
    <submittedName>
        <fullName evidence="2">Lipase 3</fullName>
        <ecNumber evidence="2">3.1.1.3</ecNumber>
    </submittedName>
</protein>
<dbReference type="SUPFAM" id="SSF53474">
    <property type="entry name" value="alpha/beta-Hydrolases"/>
    <property type="match status" value="1"/>
</dbReference>
<dbReference type="PRINTS" id="PR00111">
    <property type="entry name" value="ABHYDROLASE"/>
</dbReference>
<evidence type="ECO:0000313" key="3">
    <source>
        <dbReference type="Proteomes" id="UP000095350"/>
    </source>
</evidence>
<dbReference type="EMBL" id="CYXZ01000019">
    <property type="protein sequence ID" value="CUN21807.1"/>
    <property type="molecule type" value="Genomic_DNA"/>
</dbReference>
<dbReference type="InterPro" id="IPR029058">
    <property type="entry name" value="AB_hydrolase_fold"/>
</dbReference>
<keyword evidence="2" id="KW-0378">Hydrolase</keyword>
<dbReference type="AlphaFoldDB" id="A0A173V6A9"/>
<dbReference type="PANTHER" id="PTHR43798">
    <property type="entry name" value="MONOACYLGLYCEROL LIPASE"/>
    <property type="match status" value="1"/>
</dbReference>
<dbReference type="STRING" id="166486.ERS852572_02562"/>
<dbReference type="GO" id="GO:0004806">
    <property type="term" value="F:triacylglycerol lipase activity"/>
    <property type="evidence" value="ECO:0007669"/>
    <property type="project" value="UniProtKB-EC"/>
</dbReference>
<dbReference type="PaxDb" id="166486-ERS852572_02562"/>
<reference evidence="2 3" key="1">
    <citation type="submission" date="2015-09" db="EMBL/GenBank/DDBJ databases">
        <authorList>
            <consortium name="Pathogen Informatics"/>
        </authorList>
    </citation>
    <scope>NUCLEOTIDE SEQUENCE [LARGE SCALE GENOMIC DNA]</scope>
    <source>
        <strain evidence="2 3">2789STDY5834960</strain>
    </source>
</reference>